<dbReference type="PANTHER" id="PTHR31845:SF17">
    <property type="entry name" value="ZN(II)2CYS6 TRANSCRIPTION FACTOR (EUROFUNG)"/>
    <property type="match status" value="1"/>
</dbReference>
<keyword evidence="6" id="KW-0539">Nucleus</keyword>
<reference evidence="9" key="1">
    <citation type="journal article" date="2020" name="Stud. Mycol.">
        <title>101 Dothideomycetes genomes: a test case for predicting lifestyles and emergence of pathogens.</title>
        <authorList>
            <person name="Haridas S."/>
            <person name="Albert R."/>
            <person name="Binder M."/>
            <person name="Bloem J."/>
            <person name="Labutti K."/>
            <person name="Salamov A."/>
            <person name="Andreopoulos B."/>
            <person name="Baker S."/>
            <person name="Barry K."/>
            <person name="Bills G."/>
            <person name="Bluhm B."/>
            <person name="Cannon C."/>
            <person name="Castanera R."/>
            <person name="Culley D."/>
            <person name="Daum C."/>
            <person name="Ezra D."/>
            <person name="Gonzalez J."/>
            <person name="Henrissat B."/>
            <person name="Kuo A."/>
            <person name="Liang C."/>
            <person name="Lipzen A."/>
            <person name="Lutzoni F."/>
            <person name="Magnuson J."/>
            <person name="Mondo S."/>
            <person name="Nolan M."/>
            <person name="Ohm R."/>
            <person name="Pangilinan J."/>
            <person name="Park H.-J."/>
            <person name="Ramirez L."/>
            <person name="Alfaro M."/>
            <person name="Sun H."/>
            <person name="Tritt A."/>
            <person name="Yoshinaga Y."/>
            <person name="Zwiers L.-H."/>
            <person name="Turgeon B."/>
            <person name="Goodwin S."/>
            <person name="Spatafora J."/>
            <person name="Crous P."/>
            <person name="Grigoriev I."/>
        </authorList>
    </citation>
    <scope>NUCLEOTIDE SEQUENCE</scope>
    <source>
        <strain evidence="9">CBS 125425</strain>
    </source>
</reference>
<evidence type="ECO:0000256" key="4">
    <source>
        <dbReference type="ARBA" id="ARBA00023125"/>
    </source>
</evidence>
<dbReference type="PROSITE" id="PS50048">
    <property type="entry name" value="ZN2_CY6_FUNGAL_2"/>
    <property type="match status" value="1"/>
</dbReference>
<evidence type="ECO:0000256" key="7">
    <source>
        <dbReference type="SAM" id="MobiDB-lite"/>
    </source>
</evidence>
<gene>
    <name evidence="9" type="ORF">EJ04DRAFT_429245</name>
</gene>
<feature type="region of interest" description="Disordered" evidence="7">
    <location>
        <begin position="116"/>
        <end position="135"/>
    </location>
</feature>
<keyword evidence="3" id="KW-0805">Transcription regulation</keyword>
<dbReference type="InterPro" id="IPR036864">
    <property type="entry name" value="Zn2-C6_fun-type_DNA-bd_sf"/>
</dbReference>
<dbReference type="Pfam" id="PF00172">
    <property type="entry name" value="Zn_clus"/>
    <property type="match status" value="1"/>
</dbReference>
<comment type="subcellular location">
    <subcellularLocation>
        <location evidence="1">Nucleus</location>
    </subcellularLocation>
</comment>
<accession>A0A9P4V524</accession>
<dbReference type="SMART" id="SM00906">
    <property type="entry name" value="Fungal_trans"/>
    <property type="match status" value="1"/>
</dbReference>
<dbReference type="CDD" id="cd00067">
    <property type="entry name" value="GAL4"/>
    <property type="match status" value="1"/>
</dbReference>
<dbReference type="Proteomes" id="UP000799444">
    <property type="component" value="Unassembled WGS sequence"/>
</dbReference>
<evidence type="ECO:0000256" key="3">
    <source>
        <dbReference type="ARBA" id="ARBA00023015"/>
    </source>
</evidence>
<name>A0A9P4V524_9PLEO</name>
<dbReference type="EMBL" id="ML996110">
    <property type="protein sequence ID" value="KAF2738344.1"/>
    <property type="molecule type" value="Genomic_DNA"/>
</dbReference>
<dbReference type="Pfam" id="PF04082">
    <property type="entry name" value="Fungal_trans"/>
    <property type="match status" value="1"/>
</dbReference>
<dbReference type="OrthoDB" id="4060227at2759"/>
<dbReference type="CDD" id="cd12148">
    <property type="entry name" value="fungal_TF_MHR"/>
    <property type="match status" value="1"/>
</dbReference>
<dbReference type="InterPro" id="IPR007219">
    <property type="entry name" value="XnlR_reg_dom"/>
</dbReference>
<dbReference type="GO" id="GO:0000976">
    <property type="term" value="F:transcription cis-regulatory region binding"/>
    <property type="evidence" value="ECO:0007669"/>
    <property type="project" value="TreeGrafter"/>
</dbReference>
<dbReference type="Gene3D" id="4.10.240.10">
    <property type="entry name" value="Zn(2)-C6 fungal-type DNA-binding domain"/>
    <property type="match status" value="1"/>
</dbReference>
<dbReference type="GO" id="GO:0000981">
    <property type="term" value="F:DNA-binding transcription factor activity, RNA polymerase II-specific"/>
    <property type="evidence" value="ECO:0007669"/>
    <property type="project" value="InterPro"/>
</dbReference>
<proteinExistence type="predicted"/>
<keyword evidence="10" id="KW-1185">Reference proteome</keyword>
<evidence type="ECO:0000313" key="10">
    <source>
        <dbReference type="Proteomes" id="UP000799444"/>
    </source>
</evidence>
<evidence type="ECO:0000259" key="8">
    <source>
        <dbReference type="PROSITE" id="PS50048"/>
    </source>
</evidence>
<comment type="caution">
    <text evidence="9">The sequence shown here is derived from an EMBL/GenBank/DDBJ whole genome shotgun (WGS) entry which is preliminary data.</text>
</comment>
<dbReference type="SMART" id="SM00066">
    <property type="entry name" value="GAL4"/>
    <property type="match status" value="1"/>
</dbReference>
<evidence type="ECO:0000313" key="9">
    <source>
        <dbReference type="EMBL" id="KAF2738344.1"/>
    </source>
</evidence>
<dbReference type="InterPro" id="IPR051089">
    <property type="entry name" value="prtT"/>
</dbReference>
<protein>
    <recommendedName>
        <fullName evidence="8">Zn(2)-C6 fungal-type domain-containing protein</fullName>
    </recommendedName>
</protein>
<dbReference type="InterPro" id="IPR001138">
    <property type="entry name" value="Zn2Cys6_DnaBD"/>
</dbReference>
<evidence type="ECO:0000256" key="5">
    <source>
        <dbReference type="ARBA" id="ARBA00023163"/>
    </source>
</evidence>
<dbReference type="SUPFAM" id="SSF57701">
    <property type="entry name" value="Zn2/Cys6 DNA-binding domain"/>
    <property type="match status" value="1"/>
</dbReference>
<feature type="compositionally biased region" description="Polar residues" evidence="7">
    <location>
        <begin position="123"/>
        <end position="132"/>
    </location>
</feature>
<evidence type="ECO:0000256" key="2">
    <source>
        <dbReference type="ARBA" id="ARBA00022723"/>
    </source>
</evidence>
<feature type="compositionally biased region" description="Basic and acidic residues" evidence="7">
    <location>
        <begin position="13"/>
        <end position="23"/>
    </location>
</feature>
<organism evidence="9 10">
    <name type="scientific">Polyplosphaeria fusca</name>
    <dbReference type="NCBI Taxonomy" id="682080"/>
    <lineage>
        <taxon>Eukaryota</taxon>
        <taxon>Fungi</taxon>
        <taxon>Dikarya</taxon>
        <taxon>Ascomycota</taxon>
        <taxon>Pezizomycotina</taxon>
        <taxon>Dothideomycetes</taxon>
        <taxon>Pleosporomycetidae</taxon>
        <taxon>Pleosporales</taxon>
        <taxon>Tetraplosphaeriaceae</taxon>
        <taxon>Polyplosphaeria</taxon>
    </lineage>
</organism>
<dbReference type="GO" id="GO:0005634">
    <property type="term" value="C:nucleus"/>
    <property type="evidence" value="ECO:0007669"/>
    <property type="project" value="UniProtKB-SubCell"/>
</dbReference>
<dbReference type="GO" id="GO:0008270">
    <property type="term" value="F:zinc ion binding"/>
    <property type="evidence" value="ECO:0007669"/>
    <property type="project" value="InterPro"/>
</dbReference>
<keyword evidence="5" id="KW-0804">Transcription</keyword>
<dbReference type="GO" id="GO:0006351">
    <property type="term" value="P:DNA-templated transcription"/>
    <property type="evidence" value="ECO:0007669"/>
    <property type="project" value="InterPro"/>
</dbReference>
<sequence length="628" mass="70438">MDELDEPPSPVRALRDAFGDPKPPDISRKITACVSCRKQKIKCDMRDSKPPCTRCKKRGLSCTVNRSLQMLLESDTVWKHQVDARMKRLEGIIAEMATHLGPEARSLVDSRLEMSPMDESVDSGENGNSPGPDNQEVVVNLDTAGGPGAFPGAIIAPAPPKHAPFPKDLIARGIITFEKAQVYFDTYKNRLDHYRYRILGDLSSAPLEEIRGVSPLLTAAVCTVGALHLASKDFDQCYNEFVSLSASHSFRREGTVDDVRALIIGAFWLSDLSWTLVGAAVRMATELQLHKSFAKALQGDRSHYLRTRLYLLVYIGDHHYSIFFGRPPMTRECPTIRNARDFLKCEHTTEDDVRLVSQVLRWSLCSDIFDTFGHDIDRPLTDQEIPHLRRFSIALDSLRAEFIDLFNENAHVGYYPRKGVALQGYFAKLYLCSHAFRGATCDQTQSRSHEIALEVAEVRNSAVQAAFGILQTVDSDPEIQSHLNGLPAYFDIMIAFAAVFLLKVSTKFTSMVRIDVLEVNRVLSALILTLKRIVSSMHARHLLVSITRGIDSLLHRSGLSEKSPLALRTATNIDVLNQMWLNSESPGDISNWTFDTSFDPNFMGEFDLLLHQGTEFGFNYPPYNQRSN</sequence>
<feature type="domain" description="Zn(2)-C6 fungal-type" evidence="8">
    <location>
        <begin position="32"/>
        <end position="64"/>
    </location>
</feature>
<keyword evidence="2" id="KW-0479">Metal-binding</keyword>
<evidence type="ECO:0000256" key="1">
    <source>
        <dbReference type="ARBA" id="ARBA00004123"/>
    </source>
</evidence>
<evidence type="ECO:0000256" key="6">
    <source>
        <dbReference type="ARBA" id="ARBA00023242"/>
    </source>
</evidence>
<dbReference type="PROSITE" id="PS00463">
    <property type="entry name" value="ZN2_CY6_FUNGAL_1"/>
    <property type="match status" value="1"/>
</dbReference>
<feature type="region of interest" description="Disordered" evidence="7">
    <location>
        <begin position="1"/>
        <end position="23"/>
    </location>
</feature>
<keyword evidence="4" id="KW-0238">DNA-binding</keyword>
<dbReference type="AlphaFoldDB" id="A0A9P4V524"/>
<dbReference type="PANTHER" id="PTHR31845">
    <property type="entry name" value="FINGER DOMAIN PROTEIN, PUTATIVE-RELATED"/>
    <property type="match status" value="1"/>
</dbReference>